<dbReference type="FunFam" id="2.60.40.150:FF:000060">
    <property type="entry name" value="Phosphoinositide phospholipase C"/>
    <property type="match status" value="1"/>
</dbReference>
<dbReference type="InterPro" id="IPR000909">
    <property type="entry name" value="PLipase_C_PInositol-sp_X_dom"/>
</dbReference>
<dbReference type="Gene3D" id="3.20.20.190">
    <property type="entry name" value="Phosphatidylinositol (PI) phosphodiesterase"/>
    <property type="match status" value="1"/>
</dbReference>
<dbReference type="GO" id="GO:0005886">
    <property type="term" value="C:plasma membrane"/>
    <property type="evidence" value="ECO:0007669"/>
    <property type="project" value="UniProtKB-SubCell"/>
</dbReference>
<evidence type="ECO:0000256" key="6">
    <source>
        <dbReference type="ARBA" id="ARBA00022963"/>
    </source>
</evidence>
<evidence type="ECO:0000256" key="8">
    <source>
        <dbReference type="ARBA" id="ARBA00023224"/>
    </source>
</evidence>
<keyword evidence="5 9" id="KW-0378">Hydrolase</keyword>
<keyword evidence="4" id="KW-1003">Cell membrane</keyword>
<evidence type="ECO:0000313" key="13">
    <source>
        <dbReference type="EMBL" id="KAG0516746.1"/>
    </source>
</evidence>
<sequence>MTTTYRVCCFLRRFRAASNEPSEAVRDVFQAYADGGGVVGEEALRRLLREVQGETEAGADAAAKEVMAFAAEQRLLKKGGLTAEGFHRWLFSDANAALDPRRGVYQDMGLPLSHYFIYTGHNSYLTGNQLSSGCSERPIVKALHDGVRVIELDLWPNAGKDDVEVLHGRTWTSPVELIKCLEAIKEHAFVTSPYPVILTLEDHLTPDLQAKVAKMLKETFGEMLYVSESEKMAEFPSPDELKGKIIISTKAPKEYLQTKSGKEEAEEGVWGEEISDDKTTAHQMSEQFSGKYSAAAEEEAAAGAEEEAAEAEAEKKARQGTDNEYRRLIAIQLTRRKHDMEQDLRVDPDKVTRLSLGEKAFEKAIVSHGDHIVRFTQRNLLRIFPRSTRITSSNYNPLMGWRYGVQMVAANMQGHGRKLWLTQGMFRANGGCGYVKKPDILMNSADDDDPAGGIGKLFDPTRADLPVKTRLKVTVYMGDGWRFDFRKTHFDRCSPPDFYVRVGIAGVAADMRMEQTRVVMDSWIPAWDHEFGEFPLAAPELALLRVEVHESDNHQKDDFGGQTCLPVWELRPGIRSVRLADHKGQPLRSVKLLMRFEFFPSPDCHSNSKQ</sequence>
<dbReference type="InterPro" id="IPR011992">
    <property type="entry name" value="EF-hand-dom_pair"/>
</dbReference>
<comment type="subcellular location">
    <subcellularLocation>
        <location evidence="2">Cell membrane</location>
        <topology evidence="2">Peripheral membrane protein</topology>
    </subcellularLocation>
</comment>
<dbReference type="SUPFAM" id="SSF49562">
    <property type="entry name" value="C2 domain (Calcium/lipid-binding domain, CaLB)"/>
    <property type="match status" value="1"/>
</dbReference>
<dbReference type="GO" id="GO:0035556">
    <property type="term" value="P:intracellular signal transduction"/>
    <property type="evidence" value="ECO:0007669"/>
    <property type="project" value="InterPro"/>
</dbReference>
<dbReference type="EC" id="3.1.4.11" evidence="3 9"/>
<feature type="compositionally biased region" description="Polar residues" evidence="10">
    <location>
        <begin position="281"/>
        <end position="290"/>
    </location>
</feature>
<dbReference type="GO" id="GO:0004435">
    <property type="term" value="F:phosphatidylinositol-4,5-bisphosphate phospholipase C activity"/>
    <property type="evidence" value="ECO:0007669"/>
    <property type="project" value="UniProtKB-EC"/>
</dbReference>
<dbReference type="InterPro" id="IPR035892">
    <property type="entry name" value="C2_domain_sf"/>
</dbReference>
<evidence type="ECO:0000256" key="3">
    <source>
        <dbReference type="ARBA" id="ARBA00012368"/>
    </source>
</evidence>
<keyword evidence="6 9" id="KW-0442">Lipid degradation</keyword>
<dbReference type="GO" id="GO:0006950">
    <property type="term" value="P:response to stress"/>
    <property type="evidence" value="ECO:0007669"/>
    <property type="project" value="UniProtKB-ARBA"/>
</dbReference>
<dbReference type="EMBL" id="CM027688">
    <property type="protein sequence ID" value="KAG0516746.1"/>
    <property type="molecule type" value="Genomic_DNA"/>
</dbReference>
<dbReference type="InterPro" id="IPR001192">
    <property type="entry name" value="PI-PLC_fam"/>
</dbReference>
<evidence type="ECO:0000259" key="11">
    <source>
        <dbReference type="PROSITE" id="PS50004"/>
    </source>
</evidence>
<dbReference type="InterPro" id="IPR015359">
    <property type="entry name" value="PLC_EF-hand-like"/>
</dbReference>
<keyword evidence="8" id="KW-0807">Transducer</keyword>
<reference evidence="13" key="2">
    <citation type="submission" date="2020-10" db="EMBL/GenBank/DDBJ databases">
        <authorList>
            <person name="Cooper E.A."/>
            <person name="Brenton Z.W."/>
            <person name="Flinn B.S."/>
            <person name="Jenkins J."/>
            <person name="Shu S."/>
            <person name="Flowers D."/>
            <person name="Luo F."/>
            <person name="Wang Y."/>
            <person name="Xia P."/>
            <person name="Barry K."/>
            <person name="Daum C."/>
            <person name="Lipzen A."/>
            <person name="Yoshinaga Y."/>
            <person name="Schmutz J."/>
            <person name="Saski C."/>
            <person name="Vermerris W."/>
            <person name="Kresovich S."/>
        </authorList>
    </citation>
    <scope>NUCLEOTIDE SEQUENCE</scope>
</reference>
<dbReference type="PRINTS" id="PR00390">
    <property type="entry name" value="PHPHLIPASEC"/>
</dbReference>
<feature type="domain" description="C2" evidence="11">
    <location>
        <begin position="450"/>
        <end position="581"/>
    </location>
</feature>
<dbReference type="Gene3D" id="1.10.238.10">
    <property type="entry name" value="EF-hand"/>
    <property type="match status" value="1"/>
</dbReference>
<evidence type="ECO:0000256" key="1">
    <source>
        <dbReference type="ARBA" id="ARBA00001195"/>
    </source>
</evidence>
<dbReference type="SUPFAM" id="SSF47473">
    <property type="entry name" value="EF-hand"/>
    <property type="match status" value="1"/>
</dbReference>
<dbReference type="SMART" id="SM00149">
    <property type="entry name" value="PLCYc"/>
    <property type="match status" value="1"/>
</dbReference>
<protein>
    <recommendedName>
        <fullName evidence="3 9">Phosphoinositide phospholipase C</fullName>
        <ecNumber evidence="3 9">3.1.4.11</ecNumber>
    </recommendedName>
</protein>
<evidence type="ECO:0000259" key="12">
    <source>
        <dbReference type="PROSITE" id="PS50008"/>
    </source>
</evidence>
<accession>A0A921U3L5</accession>
<evidence type="ECO:0000256" key="5">
    <source>
        <dbReference type="ARBA" id="ARBA00022801"/>
    </source>
</evidence>
<comment type="caution">
    <text evidence="13">The sequence shown here is derived from an EMBL/GenBank/DDBJ whole genome shotgun (WGS) entry which is preliminary data.</text>
</comment>
<gene>
    <name evidence="13" type="ORF">BDA96_09G030000</name>
</gene>
<name>A0A921U3L5_SORBI</name>
<evidence type="ECO:0000313" key="14">
    <source>
        <dbReference type="Proteomes" id="UP000807115"/>
    </source>
</evidence>
<dbReference type="PROSITE" id="PS50008">
    <property type="entry name" value="PIPLC_Y_DOMAIN"/>
    <property type="match status" value="1"/>
</dbReference>
<dbReference type="PANTHER" id="PTHR10336:SF154">
    <property type="entry name" value="PHOSPHOINOSITIDE PHOSPHOLIPASE C 2"/>
    <property type="match status" value="1"/>
</dbReference>
<dbReference type="InterPro" id="IPR000008">
    <property type="entry name" value="C2_dom"/>
</dbReference>
<evidence type="ECO:0000256" key="2">
    <source>
        <dbReference type="ARBA" id="ARBA00004202"/>
    </source>
</evidence>
<dbReference type="Pfam" id="PF09279">
    <property type="entry name" value="EF-hand_like"/>
    <property type="match status" value="1"/>
</dbReference>
<evidence type="ECO:0000256" key="9">
    <source>
        <dbReference type="RuleBase" id="RU361133"/>
    </source>
</evidence>
<evidence type="ECO:0000256" key="4">
    <source>
        <dbReference type="ARBA" id="ARBA00022475"/>
    </source>
</evidence>
<keyword evidence="9" id="KW-0443">Lipid metabolism</keyword>
<dbReference type="Pfam" id="PF00388">
    <property type="entry name" value="PI-PLC-X"/>
    <property type="match status" value="1"/>
</dbReference>
<dbReference type="SMART" id="SM00148">
    <property type="entry name" value="PLCXc"/>
    <property type="match status" value="1"/>
</dbReference>
<dbReference type="Pfam" id="PF00168">
    <property type="entry name" value="C2"/>
    <property type="match status" value="1"/>
</dbReference>
<feature type="domain" description="PI-PLC Y-box" evidence="12">
    <location>
        <begin position="355"/>
        <end position="441"/>
    </location>
</feature>
<comment type="catalytic activity">
    <reaction evidence="1 9">
        <text>a 1,2-diacyl-sn-glycero-3-phospho-(1D-myo-inositol-4,5-bisphosphate) + H2O = 1D-myo-inositol 1,4,5-trisphosphate + a 1,2-diacyl-sn-glycerol + H(+)</text>
        <dbReference type="Rhea" id="RHEA:33179"/>
        <dbReference type="ChEBI" id="CHEBI:15377"/>
        <dbReference type="ChEBI" id="CHEBI:15378"/>
        <dbReference type="ChEBI" id="CHEBI:17815"/>
        <dbReference type="ChEBI" id="CHEBI:58456"/>
        <dbReference type="ChEBI" id="CHEBI:203600"/>
        <dbReference type="EC" id="3.1.4.11"/>
    </reaction>
</comment>
<keyword evidence="7" id="KW-0472">Membrane</keyword>
<feature type="region of interest" description="Disordered" evidence="10">
    <location>
        <begin position="256"/>
        <end position="320"/>
    </location>
</feature>
<reference evidence="13" key="1">
    <citation type="journal article" date="2019" name="BMC Genomics">
        <title>A new reference genome for Sorghum bicolor reveals high levels of sequence similarity between sweet and grain genotypes: implications for the genetics of sugar metabolism.</title>
        <authorList>
            <person name="Cooper E.A."/>
            <person name="Brenton Z.W."/>
            <person name="Flinn B.S."/>
            <person name="Jenkins J."/>
            <person name="Shu S."/>
            <person name="Flowers D."/>
            <person name="Luo F."/>
            <person name="Wang Y."/>
            <person name="Xia P."/>
            <person name="Barry K."/>
            <person name="Daum C."/>
            <person name="Lipzen A."/>
            <person name="Yoshinaga Y."/>
            <person name="Schmutz J."/>
            <person name="Saski C."/>
            <person name="Vermerris W."/>
            <person name="Kresovich S."/>
        </authorList>
    </citation>
    <scope>NUCLEOTIDE SEQUENCE</scope>
</reference>
<organism evidence="13 14">
    <name type="scientific">Sorghum bicolor</name>
    <name type="common">Sorghum</name>
    <name type="synonym">Sorghum vulgare</name>
    <dbReference type="NCBI Taxonomy" id="4558"/>
    <lineage>
        <taxon>Eukaryota</taxon>
        <taxon>Viridiplantae</taxon>
        <taxon>Streptophyta</taxon>
        <taxon>Embryophyta</taxon>
        <taxon>Tracheophyta</taxon>
        <taxon>Spermatophyta</taxon>
        <taxon>Magnoliopsida</taxon>
        <taxon>Liliopsida</taxon>
        <taxon>Poales</taxon>
        <taxon>Poaceae</taxon>
        <taxon>PACMAD clade</taxon>
        <taxon>Panicoideae</taxon>
        <taxon>Andropogonodae</taxon>
        <taxon>Andropogoneae</taxon>
        <taxon>Sorghinae</taxon>
        <taxon>Sorghum</taxon>
    </lineage>
</organism>
<feature type="compositionally biased region" description="Acidic residues" evidence="10">
    <location>
        <begin position="264"/>
        <end position="275"/>
    </location>
</feature>
<dbReference type="Pfam" id="PF00387">
    <property type="entry name" value="PI-PLC-Y"/>
    <property type="match status" value="1"/>
</dbReference>
<dbReference type="PANTHER" id="PTHR10336">
    <property type="entry name" value="PHOSPHOINOSITIDE-SPECIFIC PHOSPHOLIPASE C FAMILY PROTEIN"/>
    <property type="match status" value="1"/>
</dbReference>
<dbReference type="SUPFAM" id="SSF51695">
    <property type="entry name" value="PLC-like phosphodiesterases"/>
    <property type="match status" value="1"/>
</dbReference>
<feature type="compositionally biased region" description="Acidic residues" evidence="10">
    <location>
        <begin position="296"/>
        <end position="311"/>
    </location>
</feature>
<dbReference type="PROSITE" id="PS50004">
    <property type="entry name" value="C2"/>
    <property type="match status" value="1"/>
</dbReference>
<dbReference type="Gene3D" id="2.60.40.150">
    <property type="entry name" value="C2 domain"/>
    <property type="match status" value="1"/>
</dbReference>
<dbReference type="PROSITE" id="PS50007">
    <property type="entry name" value="PIPLC_X_DOMAIN"/>
    <property type="match status" value="1"/>
</dbReference>
<dbReference type="InterPro" id="IPR017946">
    <property type="entry name" value="PLC-like_Pdiesterase_TIM-brl"/>
</dbReference>
<evidence type="ECO:0000256" key="7">
    <source>
        <dbReference type="ARBA" id="ARBA00023136"/>
    </source>
</evidence>
<dbReference type="InterPro" id="IPR001711">
    <property type="entry name" value="PLipase_C_Pinositol-sp_Y"/>
</dbReference>
<dbReference type="SMART" id="SM00239">
    <property type="entry name" value="C2"/>
    <property type="match status" value="1"/>
</dbReference>
<dbReference type="GO" id="GO:0016042">
    <property type="term" value="P:lipid catabolic process"/>
    <property type="evidence" value="ECO:0007669"/>
    <property type="project" value="UniProtKB-KW"/>
</dbReference>
<dbReference type="Proteomes" id="UP000807115">
    <property type="component" value="Chromosome 9"/>
</dbReference>
<evidence type="ECO:0000256" key="10">
    <source>
        <dbReference type="SAM" id="MobiDB-lite"/>
    </source>
</evidence>
<proteinExistence type="predicted"/>
<dbReference type="CDD" id="cd00275">
    <property type="entry name" value="C2_PLC_like"/>
    <property type="match status" value="1"/>
</dbReference>
<dbReference type="AlphaFoldDB" id="A0A921U3L5"/>